<dbReference type="EnsemblMetazoa" id="HelroT159498">
    <property type="protein sequence ID" value="HelroP159498"/>
    <property type="gene ID" value="HelroG159498"/>
</dbReference>
<dbReference type="PANTHER" id="PTHR45961">
    <property type="entry name" value="IP21249P"/>
    <property type="match status" value="1"/>
</dbReference>
<dbReference type="PANTHER" id="PTHR45961:SF6">
    <property type="entry name" value="IP21249P"/>
    <property type="match status" value="1"/>
</dbReference>
<evidence type="ECO:0000256" key="3">
    <source>
        <dbReference type="ARBA" id="ARBA00022912"/>
    </source>
</evidence>
<dbReference type="PROSITE" id="PS50056">
    <property type="entry name" value="TYR_PHOSPHATASE_2"/>
    <property type="match status" value="1"/>
</dbReference>
<organism evidence="7 8">
    <name type="scientific">Helobdella robusta</name>
    <name type="common">Californian leech</name>
    <dbReference type="NCBI Taxonomy" id="6412"/>
    <lineage>
        <taxon>Eukaryota</taxon>
        <taxon>Metazoa</taxon>
        <taxon>Spiralia</taxon>
        <taxon>Lophotrochozoa</taxon>
        <taxon>Annelida</taxon>
        <taxon>Clitellata</taxon>
        <taxon>Hirudinea</taxon>
        <taxon>Rhynchobdellida</taxon>
        <taxon>Glossiphoniidae</taxon>
        <taxon>Helobdella</taxon>
    </lineage>
</organism>
<reference evidence="6 8" key="2">
    <citation type="journal article" date="2013" name="Nature">
        <title>Insights into bilaterian evolution from three spiralian genomes.</title>
        <authorList>
            <person name="Simakov O."/>
            <person name="Marletaz F."/>
            <person name="Cho S.J."/>
            <person name="Edsinger-Gonzales E."/>
            <person name="Havlak P."/>
            <person name="Hellsten U."/>
            <person name="Kuo D.H."/>
            <person name="Larsson T."/>
            <person name="Lv J."/>
            <person name="Arendt D."/>
            <person name="Savage R."/>
            <person name="Osoegawa K."/>
            <person name="de Jong P."/>
            <person name="Grimwood J."/>
            <person name="Chapman J.A."/>
            <person name="Shapiro H."/>
            <person name="Aerts A."/>
            <person name="Otillar R.P."/>
            <person name="Terry A.Y."/>
            <person name="Boore J.L."/>
            <person name="Grigoriev I.V."/>
            <person name="Lindberg D.R."/>
            <person name="Seaver E.C."/>
            <person name="Weisblat D.A."/>
            <person name="Putnam N.H."/>
            <person name="Rokhsar D.S."/>
        </authorList>
    </citation>
    <scope>NUCLEOTIDE SEQUENCE</scope>
</reference>
<evidence type="ECO:0008006" key="9">
    <source>
        <dbReference type="Google" id="ProtNLM"/>
    </source>
</evidence>
<dbReference type="OMA" id="TVRWIDD"/>
<dbReference type="AlphaFoldDB" id="T1EP36"/>
<dbReference type="Proteomes" id="UP000015101">
    <property type="component" value="Unassembled WGS sequence"/>
</dbReference>
<feature type="domain" description="Tyrosine specific protein phosphatases" evidence="5">
    <location>
        <begin position="71"/>
        <end position="129"/>
    </location>
</feature>
<dbReference type="PROSITE" id="PS50054">
    <property type="entry name" value="TYR_PHOSPHATASE_DUAL"/>
    <property type="match status" value="1"/>
</dbReference>
<dbReference type="CDD" id="cd14514">
    <property type="entry name" value="DUSP14-like"/>
    <property type="match status" value="1"/>
</dbReference>
<dbReference type="HOGENOM" id="CLU_027074_3_2_1"/>
<dbReference type="InterPro" id="IPR052103">
    <property type="entry name" value="Dual_spec_Phospatases"/>
</dbReference>
<dbReference type="OrthoDB" id="285418at2759"/>
<evidence type="ECO:0000313" key="8">
    <source>
        <dbReference type="Proteomes" id="UP000015101"/>
    </source>
</evidence>
<proteinExistence type="inferred from homology"/>
<dbReference type="InterPro" id="IPR000387">
    <property type="entry name" value="Tyr_Pase_dom"/>
</dbReference>
<dbReference type="STRING" id="6412.T1EP36"/>
<dbReference type="InParanoid" id="T1EP36"/>
<keyword evidence="2" id="KW-0378">Hydrolase</keyword>
<dbReference type="RefSeq" id="XP_009009630.1">
    <property type="nucleotide sequence ID" value="XM_009011382.1"/>
</dbReference>
<evidence type="ECO:0000313" key="6">
    <source>
        <dbReference type="EMBL" id="ESO12910.1"/>
    </source>
</evidence>
<dbReference type="EMBL" id="AMQM01000260">
    <property type="status" value="NOT_ANNOTATED_CDS"/>
    <property type="molecule type" value="Genomic_DNA"/>
</dbReference>
<dbReference type="FunCoup" id="T1EP36">
    <property type="interactions" value="10"/>
</dbReference>
<protein>
    <recommendedName>
        <fullName evidence="9">Protein-tyrosine-phosphatase</fullName>
    </recommendedName>
</protein>
<reference evidence="7" key="3">
    <citation type="submission" date="2015-06" db="UniProtKB">
        <authorList>
            <consortium name="EnsemblMetazoa"/>
        </authorList>
    </citation>
    <scope>IDENTIFICATION</scope>
</reference>
<dbReference type="eggNOG" id="KOG1718">
    <property type="taxonomic scope" value="Eukaryota"/>
</dbReference>
<sequence>MAATTRNTNDQIDRVLDHLYIGSVFSLSLENIKRANIKLIIDCTVEGNGKVFPGVEQIQIPIDDSFNVNIATFFDLCADAIDACQKRGGSTLIHCTAGISRSATFCIAYLMKYKRMRLRQAYNRLKSVRYVIRPNENFFEQLILYELTLFGSNTVSMIQSMFGRIPDVYGRNIYNFVPVFGQ</sequence>
<dbReference type="Pfam" id="PF00782">
    <property type="entry name" value="DSPc"/>
    <property type="match status" value="1"/>
</dbReference>
<dbReference type="Gene3D" id="3.90.190.10">
    <property type="entry name" value="Protein tyrosine phosphatase superfamily"/>
    <property type="match status" value="1"/>
</dbReference>
<name>T1EP36_HELRO</name>
<dbReference type="GO" id="GO:0004721">
    <property type="term" value="F:phosphoprotein phosphatase activity"/>
    <property type="evidence" value="ECO:0007669"/>
    <property type="project" value="UniProtKB-KW"/>
</dbReference>
<dbReference type="InterPro" id="IPR020422">
    <property type="entry name" value="TYR_PHOSPHATASE_DUAL_dom"/>
</dbReference>
<dbReference type="EMBL" id="KB095811">
    <property type="protein sequence ID" value="ESO12910.1"/>
    <property type="molecule type" value="Genomic_DNA"/>
</dbReference>
<comment type="similarity">
    <text evidence="1">Belongs to the protein-tyrosine phosphatase family. Non-receptor class dual specificity subfamily.</text>
</comment>
<dbReference type="InterPro" id="IPR000340">
    <property type="entry name" value="Dual-sp_phosphatase_cat-dom"/>
</dbReference>
<feature type="domain" description="Tyrosine-protein phosphatase" evidence="4">
    <location>
        <begin position="11"/>
        <end position="151"/>
    </location>
</feature>
<dbReference type="SMART" id="SM00195">
    <property type="entry name" value="DSPc"/>
    <property type="match status" value="1"/>
</dbReference>
<dbReference type="InterPro" id="IPR016130">
    <property type="entry name" value="Tyr_Pase_AS"/>
</dbReference>
<evidence type="ECO:0000259" key="4">
    <source>
        <dbReference type="PROSITE" id="PS50054"/>
    </source>
</evidence>
<dbReference type="PROSITE" id="PS00383">
    <property type="entry name" value="TYR_PHOSPHATASE_1"/>
    <property type="match status" value="1"/>
</dbReference>
<dbReference type="SUPFAM" id="SSF52799">
    <property type="entry name" value="(Phosphotyrosine protein) phosphatases II"/>
    <property type="match status" value="1"/>
</dbReference>
<dbReference type="KEGG" id="hro:HELRODRAFT_159498"/>
<dbReference type="CTD" id="20198336"/>
<keyword evidence="8" id="KW-1185">Reference proteome</keyword>
<evidence type="ECO:0000256" key="1">
    <source>
        <dbReference type="ARBA" id="ARBA00008601"/>
    </source>
</evidence>
<evidence type="ECO:0000313" key="7">
    <source>
        <dbReference type="EnsemblMetazoa" id="HelroP159498"/>
    </source>
</evidence>
<gene>
    <name evidence="7" type="primary">20198336</name>
    <name evidence="6" type="ORF">HELRODRAFT_159498</name>
</gene>
<keyword evidence="3" id="KW-0904">Protein phosphatase</keyword>
<evidence type="ECO:0000259" key="5">
    <source>
        <dbReference type="PROSITE" id="PS50056"/>
    </source>
</evidence>
<reference evidence="8" key="1">
    <citation type="submission" date="2012-12" db="EMBL/GenBank/DDBJ databases">
        <authorList>
            <person name="Hellsten U."/>
            <person name="Grimwood J."/>
            <person name="Chapman J.A."/>
            <person name="Shapiro H."/>
            <person name="Aerts A."/>
            <person name="Otillar R.P."/>
            <person name="Terry A.Y."/>
            <person name="Boore J.L."/>
            <person name="Simakov O."/>
            <person name="Marletaz F."/>
            <person name="Cho S.-J."/>
            <person name="Edsinger-Gonzales E."/>
            <person name="Havlak P."/>
            <person name="Kuo D.-H."/>
            <person name="Larsson T."/>
            <person name="Lv J."/>
            <person name="Arendt D."/>
            <person name="Savage R."/>
            <person name="Osoegawa K."/>
            <person name="de Jong P."/>
            <person name="Lindberg D.R."/>
            <person name="Seaver E.C."/>
            <person name="Weisblat D.A."/>
            <person name="Putnam N.H."/>
            <person name="Grigoriev I.V."/>
            <person name="Rokhsar D.S."/>
        </authorList>
    </citation>
    <scope>NUCLEOTIDE SEQUENCE</scope>
</reference>
<dbReference type="InterPro" id="IPR029021">
    <property type="entry name" value="Prot-tyrosine_phosphatase-like"/>
</dbReference>
<evidence type="ECO:0000256" key="2">
    <source>
        <dbReference type="ARBA" id="ARBA00022801"/>
    </source>
</evidence>
<accession>T1EP36</accession>
<dbReference type="GeneID" id="20198336"/>